<keyword evidence="3" id="KW-1185">Reference proteome</keyword>
<dbReference type="EMBL" id="FNYA01000006">
    <property type="protein sequence ID" value="SEJ12019.1"/>
    <property type="molecule type" value="Genomic_DNA"/>
</dbReference>
<evidence type="ECO:0000256" key="1">
    <source>
        <dbReference type="SAM" id="MobiDB-lite"/>
    </source>
</evidence>
<dbReference type="AlphaFoldDB" id="A0A1H6W4X5"/>
<reference evidence="3" key="1">
    <citation type="submission" date="2016-10" db="EMBL/GenBank/DDBJ databases">
        <authorList>
            <person name="Varghese N."/>
            <person name="Submissions S."/>
        </authorList>
    </citation>
    <scope>NUCLEOTIDE SEQUENCE [LARGE SCALE GENOMIC DNA]</scope>
    <source>
        <strain evidence="3">DSM 17934</strain>
    </source>
</reference>
<evidence type="ECO:0000313" key="3">
    <source>
        <dbReference type="Proteomes" id="UP000199702"/>
    </source>
</evidence>
<dbReference type="RefSeq" id="WP_091313855.1">
    <property type="nucleotide sequence ID" value="NZ_CBCSJU010000001.1"/>
</dbReference>
<sequence length="97" mass="11301">MADGINPIPQQEQSEKKEIHTVDSPTVLSDNLNRTLQVHVYTAKTKITKAFYNIHFIKAINKKKENKSVLAKNHFSYTIIPISFKKTDIIFPFHNFW</sequence>
<organism evidence="2 3">
    <name type="scientific">Flavobacterium terrigena</name>
    <dbReference type="NCBI Taxonomy" id="402734"/>
    <lineage>
        <taxon>Bacteria</taxon>
        <taxon>Pseudomonadati</taxon>
        <taxon>Bacteroidota</taxon>
        <taxon>Flavobacteriia</taxon>
        <taxon>Flavobacteriales</taxon>
        <taxon>Flavobacteriaceae</taxon>
        <taxon>Flavobacterium</taxon>
    </lineage>
</organism>
<dbReference type="Proteomes" id="UP000199702">
    <property type="component" value="Unassembled WGS sequence"/>
</dbReference>
<dbReference type="OrthoDB" id="982927at2"/>
<protein>
    <submittedName>
        <fullName evidence="2">Uncharacterized protein</fullName>
    </submittedName>
</protein>
<dbReference type="STRING" id="402734.SAMN05660918_2438"/>
<feature type="region of interest" description="Disordered" evidence="1">
    <location>
        <begin position="1"/>
        <end position="23"/>
    </location>
</feature>
<evidence type="ECO:0000313" key="2">
    <source>
        <dbReference type="EMBL" id="SEJ12019.1"/>
    </source>
</evidence>
<proteinExistence type="predicted"/>
<name>A0A1H6W4X5_9FLAO</name>
<accession>A0A1H6W4X5</accession>
<gene>
    <name evidence="2" type="ORF">SAMN05660918_2438</name>
</gene>